<dbReference type="GO" id="GO:0006508">
    <property type="term" value="P:proteolysis"/>
    <property type="evidence" value="ECO:0007669"/>
    <property type="project" value="UniProtKB-KW"/>
</dbReference>
<dbReference type="InterPro" id="IPR001506">
    <property type="entry name" value="Peptidase_M12A"/>
</dbReference>
<evidence type="ECO:0000256" key="8">
    <source>
        <dbReference type="ARBA" id="ARBA00025529"/>
    </source>
</evidence>
<feature type="domain" description="Peptidase M12A" evidence="10">
    <location>
        <begin position="1"/>
        <end position="96"/>
    </location>
</feature>
<proteinExistence type="predicted"/>
<dbReference type="GO" id="GO:0008270">
    <property type="term" value="F:zinc ion binding"/>
    <property type="evidence" value="ECO:0007669"/>
    <property type="project" value="InterPro"/>
</dbReference>
<keyword evidence="4" id="KW-0479">Metal-binding</keyword>
<dbReference type="Pfam" id="PF01400">
    <property type="entry name" value="Astacin"/>
    <property type="match status" value="1"/>
</dbReference>
<reference evidence="11" key="2">
    <citation type="submission" date="2015-06" db="UniProtKB">
        <authorList>
            <consortium name="EnsemblMetazoa"/>
        </authorList>
    </citation>
    <scope>IDENTIFICATION</scope>
</reference>
<dbReference type="PANTHER" id="PTHR10127:SF780">
    <property type="entry name" value="METALLOENDOPEPTIDASE"/>
    <property type="match status" value="1"/>
</dbReference>
<name>T1K2V1_TETUR</name>
<evidence type="ECO:0000256" key="3">
    <source>
        <dbReference type="ARBA" id="ARBA00022670"/>
    </source>
</evidence>
<keyword evidence="3" id="KW-0645">Protease</keyword>
<dbReference type="Gene3D" id="3.40.390.10">
    <property type="entry name" value="Collagenase (Catalytic Domain)"/>
    <property type="match status" value="1"/>
</dbReference>
<dbReference type="InterPro" id="IPR006026">
    <property type="entry name" value="Peptidase_Metallo"/>
</dbReference>
<dbReference type="SMART" id="SM00235">
    <property type="entry name" value="ZnMc"/>
    <property type="match status" value="1"/>
</dbReference>
<accession>T1K2V1</accession>
<evidence type="ECO:0000256" key="2">
    <source>
        <dbReference type="ARBA" id="ARBA00011245"/>
    </source>
</evidence>
<evidence type="ECO:0000313" key="11">
    <source>
        <dbReference type="EnsemblMetazoa" id="tetur04g06400.1"/>
    </source>
</evidence>
<comment type="subunit">
    <text evidence="2">Monomer.</text>
</comment>
<comment type="cofactor">
    <cofactor evidence="1">
        <name>Zn(2+)</name>
        <dbReference type="ChEBI" id="CHEBI:29105"/>
    </cofactor>
</comment>
<evidence type="ECO:0000256" key="5">
    <source>
        <dbReference type="ARBA" id="ARBA00022801"/>
    </source>
</evidence>
<keyword evidence="7" id="KW-0482">Metalloprotease</keyword>
<dbReference type="GO" id="GO:0004222">
    <property type="term" value="F:metalloendopeptidase activity"/>
    <property type="evidence" value="ECO:0007669"/>
    <property type="project" value="InterPro"/>
</dbReference>
<dbReference type="AlphaFoldDB" id="T1K2V1"/>
<evidence type="ECO:0000259" key="10">
    <source>
        <dbReference type="PROSITE" id="PS51864"/>
    </source>
</evidence>
<keyword evidence="12" id="KW-1185">Reference proteome</keyword>
<evidence type="ECO:0000256" key="1">
    <source>
        <dbReference type="ARBA" id="ARBA00001947"/>
    </source>
</evidence>
<comment type="caution">
    <text evidence="9">Lacks conserved residue(s) required for the propagation of feature annotation.</text>
</comment>
<evidence type="ECO:0000256" key="9">
    <source>
        <dbReference type="PROSITE-ProRule" id="PRU01211"/>
    </source>
</evidence>
<dbReference type="SUPFAM" id="SSF55486">
    <property type="entry name" value="Metalloproteases ('zincins'), catalytic domain"/>
    <property type="match status" value="1"/>
</dbReference>
<dbReference type="HOGENOM" id="CLU_1808680_0_0_1"/>
<dbReference type="EMBL" id="CAEY01001369">
    <property type="status" value="NOT_ANNOTATED_CDS"/>
    <property type="molecule type" value="Genomic_DNA"/>
</dbReference>
<comment type="function">
    <text evidence="8">Zinc metalloprotease. Provoques deadhesion of endothelial cells from cell cultures, and also degradation of fibronectin, fibrinogen and gelatin in vitro. Its role in the venom is not fully understood but it might act as a spreading factor that facilitates diffusion of other venom toxins. Alternatively, it might be involved in the proteolytic processing of other venom toxins or it might play a role in extra-oral digestion of prey.</text>
</comment>
<evidence type="ECO:0000256" key="4">
    <source>
        <dbReference type="ARBA" id="ARBA00022723"/>
    </source>
</evidence>
<dbReference type="Proteomes" id="UP000015104">
    <property type="component" value="Unassembled WGS sequence"/>
</dbReference>
<evidence type="ECO:0000256" key="7">
    <source>
        <dbReference type="ARBA" id="ARBA00023049"/>
    </source>
</evidence>
<keyword evidence="6" id="KW-0862">Zinc</keyword>
<evidence type="ECO:0000256" key="6">
    <source>
        <dbReference type="ARBA" id="ARBA00022833"/>
    </source>
</evidence>
<dbReference type="PROSITE" id="PS51864">
    <property type="entry name" value="ASTACIN"/>
    <property type="match status" value="1"/>
</dbReference>
<sequence length="144" mass="15996">MEPGSLWPRRVIIPYEIDPALDPHRATILAAMNEISGTTCIKFRPRYNQSRYLNIKSSQNCDVVVGSVAGGTPLNLSNKCVCKGVVMHGLFHAVGVPKPGDKGPNHENLYPFVRLTYEINNPQLCTKNVLNQAEINSLKKTYKC</sequence>
<keyword evidence="5" id="KW-0378">Hydrolase</keyword>
<protein>
    <recommendedName>
        <fullName evidence="10">Peptidase M12A domain-containing protein</fullName>
    </recommendedName>
</protein>
<dbReference type="EnsemblMetazoa" id="tetur04g06400.1">
    <property type="protein sequence ID" value="tetur04g06400.1"/>
    <property type="gene ID" value="tetur04g06400"/>
</dbReference>
<organism evidence="11 12">
    <name type="scientific">Tetranychus urticae</name>
    <name type="common">Two-spotted spider mite</name>
    <dbReference type="NCBI Taxonomy" id="32264"/>
    <lineage>
        <taxon>Eukaryota</taxon>
        <taxon>Metazoa</taxon>
        <taxon>Ecdysozoa</taxon>
        <taxon>Arthropoda</taxon>
        <taxon>Chelicerata</taxon>
        <taxon>Arachnida</taxon>
        <taxon>Acari</taxon>
        <taxon>Acariformes</taxon>
        <taxon>Trombidiformes</taxon>
        <taxon>Prostigmata</taxon>
        <taxon>Eleutherengona</taxon>
        <taxon>Raphignathae</taxon>
        <taxon>Tetranychoidea</taxon>
        <taxon>Tetranychidae</taxon>
        <taxon>Tetranychus</taxon>
    </lineage>
</organism>
<evidence type="ECO:0000313" key="12">
    <source>
        <dbReference type="Proteomes" id="UP000015104"/>
    </source>
</evidence>
<dbReference type="PANTHER" id="PTHR10127">
    <property type="entry name" value="DISCOIDIN, CUB, EGF, LAMININ , AND ZINC METALLOPROTEASE DOMAIN CONTAINING"/>
    <property type="match status" value="1"/>
</dbReference>
<reference evidence="12" key="1">
    <citation type="submission" date="2011-08" db="EMBL/GenBank/DDBJ databases">
        <authorList>
            <person name="Rombauts S."/>
        </authorList>
    </citation>
    <scope>NUCLEOTIDE SEQUENCE</scope>
    <source>
        <strain evidence="12">London</strain>
    </source>
</reference>
<dbReference type="InterPro" id="IPR024079">
    <property type="entry name" value="MetalloPept_cat_dom_sf"/>
</dbReference>